<sequence>MHDDLIATVLQGMCQSIDDVQLKQLELVLRGALAGYSLTPMVAANREDQSQTLIASFLRAKEVEGCSKKTTCYYRQTITSLHTAIGKDIRTVQTEDIRSYLAQYQEARGASKVTMDNIRRILSSFFSWLEDEDLIIKNPVRRIHKVKTASRIKDVYTDEELERMRDSCSELRDLAIIDLLASTGMRIGELVGLNREDINFAERECIVFGKGEKERIVYFDARTKLHLSQYIAKRTDTENALFVTLTKPIKRIQIGGIEARLRKIGKNIGINRVHPHKFRRTLATQAIDKGMPVEQVQCLLGHRRIDTTMQYAMVRQGNVKASHRRYIG</sequence>
<keyword evidence="2" id="KW-0963">Cytoplasm</keyword>
<dbReference type="InterPro" id="IPR011010">
    <property type="entry name" value="DNA_brk_join_enz"/>
</dbReference>
<evidence type="ECO:0000256" key="6">
    <source>
        <dbReference type="ARBA" id="ARBA00023125"/>
    </source>
</evidence>
<dbReference type="PROSITE" id="PS51898">
    <property type="entry name" value="TYR_RECOMBINASE"/>
    <property type="match status" value="1"/>
</dbReference>
<evidence type="ECO:0000259" key="11">
    <source>
        <dbReference type="PROSITE" id="PS51900"/>
    </source>
</evidence>
<dbReference type="Gene3D" id="1.10.150.130">
    <property type="match status" value="1"/>
</dbReference>
<dbReference type="InterPro" id="IPR004107">
    <property type="entry name" value="Integrase_SAM-like_N"/>
</dbReference>
<evidence type="ECO:0000256" key="8">
    <source>
        <dbReference type="ARBA" id="ARBA00023306"/>
    </source>
</evidence>
<dbReference type="Pfam" id="PF00589">
    <property type="entry name" value="Phage_integrase"/>
    <property type="match status" value="1"/>
</dbReference>
<keyword evidence="3" id="KW-0132">Cell division</keyword>
<dbReference type="PROSITE" id="PS51900">
    <property type="entry name" value="CB"/>
    <property type="match status" value="1"/>
</dbReference>
<proteinExistence type="predicted"/>
<evidence type="ECO:0000256" key="9">
    <source>
        <dbReference type="PROSITE-ProRule" id="PRU01248"/>
    </source>
</evidence>
<keyword evidence="5" id="KW-0229">DNA integration</keyword>
<organism evidence="12 13">
    <name type="scientific">Candidatus Coprovicinus avistercoris</name>
    <dbReference type="NCBI Taxonomy" id="2840754"/>
    <lineage>
        <taxon>Bacteria</taxon>
        <taxon>Bacillati</taxon>
        <taxon>Actinomycetota</taxon>
        <taxon>Coriobacteriia</taxon>
        <taxon>Coriobacteriales</taxon>
        <taxon>Coriobacteriaceae</taxon>
        <taxon>Coriobacteriaceae incertae sedis</taxon>
        <taxon>Candidatus Coprovicinus</taxon>
    </lineage>
</organism>
<dbReference type="NCBIfam" id="NF040815">
    <property type="entry name" value="recomb_XerA_Arch"/>
    <property type="match status" value="1"/>
</dbReference>
<protein>
    <submittedName>
        <fullName evidence="12">Tyrosine-type recombinase/integrase</fullName>
    </submittedName>
</protein>
<feature type="domain" description="Tyr recombinase" evidence="10">
    <location>
        <begin position="151"/>
        <end position="324"/>
    </location>
</feature>
<accession>A0A9D1HXP3</accession>
<dbReference type="GO" id="GO:0051301">
    <property type="term" value="P:cell division"/>
    <property type="evidence" value="ECO:0007669"/>
    <property type="project" value="UniProtKB-KW"/>
</dbReference>
<dbReference type="InterPro" id="IPR010998">
    <property type="entry name" value="Integrase_recombinase_N"/>
</dbReference>
<dbReference type="PANTHER" id="PTHR30349">
    <property type="entry name" value="PHAGE INTEGRASE-RELATED"/>
    <property type="match status" value="1"/>
</dbReference>
<dbReference type="SUPFAM" id="SSF56349">
    <property type="entry name" value="DNA breaking-rejoining enzymes"/>
    <property type="match status" value="1"/>
</dbReference>
<comment type="subcellular location">
    <subcellularLocation>
        <location evidence="1">Cytoplasm</location>
    </subcellularLocation>
</comment>
<dbReference type="InterPro" id="IPR050090">
    <property type="entry name" value="Tyrosine_recombinase_XerCD"/>
</dbReference>
<dbReference type="PANTHER" id="PTHR30349:SF77">
    <property type="entry name" value="TYROSINE RECOMBINASE XERC"/>
    <property type="match status" value="1"/>
</dbReference>
<evidence type="ECO:0000256" key="1">
    <source>
        <dbReference type="ARBA" id="ARBA00004496"/>
    </source>
</evidence>
<dbReference type="CDD" id="cd00397">
    <property type="entry name" value="DNA_BRE_C"/>
    <property type="match status" value="1"/>
</dbReference>
<evidence type="ECO:0000256" key="7">
    <source>
        <dbReference type="ARBA" id="ARBA00023172"/>
    </source>
</evidence>
<feature type="domain" description="Core-binding (CB)" evidence="11">
    <location>
        <begin position="48"/>
        <end position="130"/>
    </location>
</feature>
<reference evidence="12" key="1">
    <citation type="submission" date="2020-10" db="EMBL/GenBank/DDBJ databases">
        <authorList>
            <person name="Gilroy R."/>
        </authorList>
    </citation>
    <scope>NUCLEOTIDE SEQUENCE</scope>
    <source>
        <strain evidence="12">ChiHjej12B11-29160</strain>
    </source>
</reference>
<reference evidence="12" key="2">
    <citation type="journal article" date="2021" name="PeerJ">
        <title>Extensive microbial diversity within the chicken gut microbiome revealed by metagenomics and culture.</title>
        <authorList>
            <person name="Gilroy R."/>
            <person name="Ravi A."/>
            <person name="Getino M."/>
            <person name="Pursley I."/>
            <person name="Horton D.L."/>
            <person name="Alikhan N.F."/>
            <person name="Baker D."/>
            <person name="Gharbi K."/>
            <person name="Hall N."/>
            <person name="Watson M."/>
            <person name="Adriaenssens E.M."/>
            <person name="Foster-Nyarko E."/>
            <person name="Jarju S."/>
            <person name="Secka A."/>
            <person name="Antonio M."/>
            <person name="Oren A."/>
            <person name="Chaudhuri R.R."/>
            <person name="La Ragione R."/>
            <person name="Hildebrand F."/>
            <person name="Pallen M.J."/>
        </authorList>
    </citation>
    <scope>NUCLEOTIDE SEQUENCE</scope>
    <source>
        <strain evidence="12">ChiHjej12B11-29160</strain>
    </source>
</reference>
<dbReference type="InterPro" id="IPR002104">
    <property type="entry name" value="Integrase_catalytic"/>
</dbReference>
<dbReference type="Pfam" id="PF13495">
    <property type="entry name" value="Phage_int_SAM_4"/>
    <property type="match status" value="1"/>
</dbReference>
<dbReference type="GO" id="GO:0007059">
    <property type="term" value="P:chromosome segregation"/>
    <property type="evidence" value="ECO:0007669"/>
    <property type="project" value="UniProtKB-KW"/>
</dbReference>
<keyword evidence="6 9" id="KW-0238">DNA-binding</keyword>
<evidence type="ECO:0000313" key="13">
    <source>
        <dbReference type="Proteomes" id="UP000824078"/>
    </source>
</evidence>
<dbReference type="GO" id="GO:0005737">
    <property type="term" value="C:cytoplasm"/>
    <property type="evidence" value="ECO:0007669"/>
    <property type="project" value="UniProtKB-SubCell"/>
</dbReference>
<dbReference type="GO" id="GO:0006310">
    <property type="term" value="P:DNA recombination"/>
    <property type="evidence" value="ECO:0007669"/>
    <property type="project" value="UniProtKB-KW"/>
</dbReference>
<evidence type="ECO:0000256" key="4">
    <source>
        <dbReference type="ARBA" id="ARBA00022829"/>
    </source>
</evidence>
<keyword evidence="8" id="KW-0131">Cell cycle</keyword>
<dbReference type="GO" id="GO:0003677">
    <property type="term" value="F:DNA binding"/>
    <property type="evidence" value="ECO:0007669"/>
    <property type="project" value="UniProtKB-UniRule"/>
</dbReference>
<keyword evidence="4" id="KW-0159">Chromosome partition</keyword>
<gene>
    <name evidence="12" type="ORF">IAD17_05050</name>
</gene>
<dbReference type="EMBL" id="DVMQ01000016">
    <property type="protein sequence ID" value="HIU24269.1"/>
    <property type="molecule type" value="Genomic_DNA"/>
</dbReference>
<evidence type="ECO:0000313" key="12">
    <source>
        <dbReference type="EMBL" id="HIU24269.1"/>
    </source>
</evidence>
<dbReference type="AlphaFoldDB" id="A0A9D1HXP3"/>
<dbReference type="InterPro" id="IPR044068">
    <property type="entry name" value="CB"/>
</dbReference>
<name>A0A9D1HXP3_9ACTN</name>
<evidence type="ECO:0000256" key="5">
    <source>
        <dbReference type="ARBA" id="ARBA00022908"/>
    </source>
</evidence>
<keyword evidence="7" id="KW-0233">DNA recombination</keyword>
<dbReference type="GO" id="GO:0015074">
    <property type="term" value="P:DNA integration"/>
    <property type="evidence" value="ECO:0007669"/>
    <property type="project" value="UniProtKB-KW"/>
</dbReference>
<comment type="caution">
    <text evidence="12">The sequence shown here is derived from an EMBL/GenBank/DDBJ whole genome shotgun (WGS) entry which is preliminary data.</text>
</comment>
<dbReference type="Gene3D" id="1.10.443.10">
    <property type="entry name" value="Intergrase catalytic core"/>
    <property type="match status" value="1"/>
</dbReference>
<evidence type="ECO:0000256" key="3">
    <source>
        <dbReference type="ARBA" id="ARBA00022618"/>
    </source>
</evidence>
<dbReference type="InterPro" id="IPR013762">
    <property type="entry name" value="Integrase-like_cat_sf"/>
</dbReference>
<evidence type="ECO:0000259" key="10">
    <source>
        <dbReference type="PROSITE" id="PS51898"/>
    </source>
</evidence>
<evidence type="ECO:0000256" key="2">
    <source>
        <dbReference type="ARBA" id="ARBA00022490"/>
    </source>
</evidence>
<dbReference type="Proteomes" id="UP000824078">
    <property type="component" value="Unassembled WGS sequence"/>
</dbReference>